<organism evidence="2 3">
    <name type="scientific">Chionoecetes opilio</name>
    <name type="common">Atlantic snow crab</name>
    <name type="synonym">Cancer opilio</name>
    <dbReference type="NCBI Taxonomy" id="41210"/>
    <lineage>
        <taxon>Eukaryota</taxon>
        <taxon>Metazoa</taxon>
        <taxon>Ecdysozoa</taxon>
        <taxon>Arthropoda</taxon>
        <taxon>Crustacea</taxon>
        <taxon>Multicrustacea</taxon>
        <taxon>Malacostraca</taxon>
        <taxon>Eumalacostraca</taxon>
        <taxon>Eucarida</taxon>
        <taxon>Decapoda</taxon>
        <taxon>Pleocyemata</taxon>
        <taxon>Brachyura</taxon>
        <taxon>Eubrachyura</taxon>
        <taxon>Majoidea</taxon>
        <taxon>Majidae</taxon>
        <taxon>Chionoecetes</taxon>
    </lineage>
</organism>
<name>A0A8J4Y0T9_CHIOP</name>
<dbReference type="OrthoDB" id="7480422at2759"/>
<reference evidence="2" key="1">
    <citation type="submission" date="2020-07" db="EMBL/GenBank/DDBJ databases">
        <title>The High-quality genome of the commercially important snow crab, Chionoecetes opilio.</title>
        <authorList>
            <person name="Jeong J.-H."/>
            <person name="Ryu S."/>
        </authorList>
    </citation>
    <scope>NUCLEOTIDE SEQUENCE</scope>
    <source>
        <strain evidence="2">MADBK_172401_WGS</strain>
        <tissue evidence="2">Digestive gland</tissue>
    </source>
</reference>
<keyword evidence="3" id="KW-1185">Reference proteome</keyword>
<dbReference type="EMBL" id="JACEEZ010019305">
    <property type="protein sequence ID" value="KAG0715836.1"/>
    <property type="molecule type" value="Genomic_DNA"/>
</dbReference>
<evidence type="ECO:0000313" key="3">
    <source>
        <dbReference type="Proteomes" id="UP000770661"/>
    </source>
</evidence>
<dbReference type="Proteomes" id="UP000770661">
    <property type="component" value="Unassembled WGS sequence"/>
</dbReference>
<evidence type="ECO:0000313" key="2">
    <source>
        <dbReference type="EMBL" id="KAG0715836.1"/>
    </source>
</evidence>
<dbReference type="AlphaFoldDB" id="A0A8J4Y0T9"/>
<accession>A0A8J4Y0T9</accession>
<proteinExistence type="predicted"/>
<gene>
    <name evidence="2" type="ORF">GWK47_011027</name>
</gene>
<sequence length="189" mass="21326">MWQVKFASRKTQLLNVSRSGAALRLKFNGDTLTPQDEVEVLRVTYDRSLEILFKAQVRSSLEYACLALDGAANKHLALLNKVQARAVRIIEDSNAGQEPHLTTLQHHRDVAGLTVVFKVQVKRVSHLQALWQPCRLAPVTNRAVALAPGCWNPGPHSARTRSLPGHNSRSLTRKPRRCLTRRHEYKCRP</sequence>
<evidence type="ECO:0000256" key="1">
    <source>
        <dbReference type="SAM" id="MobiDB-lite"/>
    </source>
</evidence>
<comment type="caution">
    <text evidence="2">The sequence shown here is derived from an EMBL/GenBank/DDBJ whole genome shotgun (WGS) entry which is preliminary data.</text>
</comment>
<protein>
    <submittedName>
        <fullName evidence="2">Uncharacterized protein</fullName>
    </submittedName>
</protein>
<feature type="region of interest" description="Disordered" evidence="1">
    <location>
        <begin position="155"/>
        <end position="176"/>
    </location>
</feature>